<evidence type="ECO:0000256" key="1">
    <source>
        <dbReference type="ARBA" id="ARBA00004990"/>
    </source>
</evidence>
<dbReference type="SUPFAM" id="SSF52374">
    <property type="entry name" value="Nucleotidylyl transferase"/>
    <property type="match status" value="1"/>
</dbReference>
<dbReference type="InterPro" id="IPR003721">
    <property type="entry name" value="Pantoate_ligase"/>
</dbReference>
<dbReference type="InterPro" id="IPR036034">
    <property type="entry name" value="PDZ_sf"/>
</dbReference>
<keyword evidence="7" id="KW-0547">Nucleotide-binding</keyword>
<evidence type="ECO:0000256" key="11">
    <source>
        <dbReference type="ARBA" id="ARBA00048258"/>
    </source>
</evidence>
<feature type="transmembrane region" description="Helical" evidence="12">
    <location>
        <begin position="640"/>
        <end position="667"/>
    </location>
</feature>
<feature type="transmembrane region" description="Helical" evidence="12">
    <location>
        <begin position="338"/>
        <end position="356"/>
    </location>
</feature>
<evidence type="ECO:0000259" key="13">
    <source>
        <dbReference type="PROSITE" id="PS50106"/>
    </source>
</evidence>
<accession>A0A9P1FFQ5</accession>
<evidence type="ECO:0000256" key="6">
    <source>
        <dbReference type="ARBA" id="ARBA00022655"/>
    </source>
</evidence>
<evidence type="ECO:0000256" key="4">
    <source>
        <dbReference type="ARBA" id="ARBA00015647"/>
    </source>
</evidence>
<evidence type="ECO:0000256" key="3">
    <source>
        <dbReference type="ARBA" id="ARBA00012219"/>
    </source>
</evidence>
<dbReference type="HAMAP" id="MF_01147">
    <property type="entry name" value="Lgt"/>
    <property type="match status" value="1"/>
</dbReference>
<dbReference type="Pfam" id="PF00595">
    <property type="entry name" value="PDZ"/>
    <property type="match status" value="1"/>
</dbReference>
<dbReference type="InterPro" id="IPR001478">
    <property type="entry name" value="PDZ"/>
</dbReference>
<feature type="transmembrane region" description="Helical" evidence="12">
    <location>
        <begin position="309"/>
        <end position="326"/>
    </location>
</feature>
<dbReference type="GO" id="GO:0004592">
    <property type="term" value="F:pantoate-beta-alanine ligase activity"/>
    <property type="evidence" value="ECO:0007669"/>
    <property type="project" value="UniProtKB-EC"/>
</dbReference>
<dbReference type="InterPro" id="IPR001640">
    <property type="entry name" value="Lgt"/>
</dbReference>
<feature type="transmembrane region" description="Helical" evidence="12">
    <location>
        <begin position="368"/>
        <end position="389"/>
    </location>
</feature>
<dbReference type="HAMAP" id="MF_00158">
    <property type="entry name" value="PanC"/>
    <property type="match status" value="1"/>
</dbReference>
<dbReference type="AlphaFoldDB" id="A0A9P1FFQ5"/>
<keyword evidence="12" id="KW-0472">Membrane</keyword>
<dbReference type="Gene3D" id="2.30.42.10">
    <property type="match status" value="1"/>
</dbReference>
<dbReference type="SMART" id="SM00228">
    <property type="entry name" value="PDZ"/>
    <property type="match status" value="1"/>
</dbReference>
<comment type="pathway">
    <text evidence="1">Cofactor biosynthesis; (R)-pantothenate biosynthesis; (R)-pantothenate from (R)-pantoate and beta-alanine: step 1/1.</text>
</comment>
<evidence type="ECO:0000256" key="8">
    <source>
        <dbReference type="ARBA" id="ARBA00022840"/>
    </source>
</evidence>
<keyword evidence="12" id="KW-1133">Transmembrane helix</keyword>
<dbReference type="SUPFAM" id="SSF50156">
    <property type="entry name" value="PDZ domain-like"/>
    <property type="match status" value="1"/>
</dbReference>
<dbReference type="GO" id="GO:0005524">
    <property type="term" value="F:ATP binding"/>
    <property type="evidence" value="ECO:0007669"/>
    <property type="project" value="UniProtKB-KW"/>
</dbReference>
<evidence type="ECO:0000313" key="14">
    <source>
        <dbReference type="EMBL" id="CAI3972172.1"/>
    </source>
</evidence>
<dbReference type="GO" id="GO:0005829">
    <property type="term" value="C:cytosol"/>
    <property type="evidence" value="ECO:0007669"/>
    <property type="project" value="TreeGrafter"/>
</dbReference>
<dbReference type="Gene3D" id="3.30.1300.10">
    <property type="entry name" value="Pantoate-beta-alanine ligase, C-terminal domain"/>
    <property type="match status" value="1"/>
</dbReference>
<proteinExistence type="inferred from homology"/>
<dbReference type="EMBL" id="CAMXCT030000001">
    <property type="protein sequence ID" value="CAL4759484.1"/>
    <property type="molecule type" value="Genomic_DNA"/>
</dbReference>
<feature type="transmembrane region" description="Helical" evidence="12">
    <location>
        <begin position="278"/>
        <end position="297"/>
    </location>
</feature>
<reference evidence="15 16" key="2">
    <citation type="submission" date="2024-05" db="EMBL/GenBank/DDBJ databases">
        <authorList>
            <person name="Chen Y."/>
            <person name="Shah S."/>
            <person name="Dougan E. K."/>
            <person name="Thang M."/>
            <person name="Chan C."/>
        </authorList>
    </citation>
    <scope>NUCLEOTIDE SEQUENCE [LARGE SCALE GENOMIC DNA]</scope>
</reference>
<dbReference type="Pfam" id="PF01790">
    <property type="entry name" value="LGT"/>
    <property type="match status" value="1"/>
</dbReference>
<dbReference type="OrthoDB" id="425211at2759"/>
<feature type="transmembrane region" description="Helical" evidence="12">
    <location>
        <begin position="590"/>
        <end position="609"/>
    </location>
</feature>
<dbReference type="GO" id="GO:0042158">
    <property type="term" value="P:lipoprotein biosynthetic process"/>
    <property type="evidence" value="ECO:0007669"/>
    <property type="project" value="InterPro"/>
</dbReference>
<dbReference type="CDD" id="cd00560">
    <property type="entry name" value="PanC"/>
    <property type="match status" value="1"/>
</dbReference>
<organism evidence="14">
    <name type="scientific">Cladocopium goreaui</name>
    <dbReference type="NCBI Taxonomy" id="2562237"/>
    <lineage>
        <taxon>Eukaryota</taxon>
        <taxon>Sar</taxon>
        <taxon>Alveolata</taxon>
        <taxon>Dinophyceae</taxon>
        <taxon>Suessiales</taxon>
        <taxon>Symbiodiniaceae</taxon>
        <taxon>Cladocopium</taxon>
    </lineage>
</organism>
<evidence type="ECO:0000256" key="9">
    <source>
        <dbReference type="ARBA" id="ARBA00029902"/>
    </source>
</evidence>
<dbReference type="Proteomes" id="UP001152797">
    <property type="component" value="Unassembled WGS sequence"/>
</dbReference>
<sequence length="685" mass="74400">MGALHEGHLSLVDASAAECDFTVASIFVNPTQFAPGEDFEKYPRDLEADAKALAKRGVDLIFAPEVDDMYPENYCTFVNLEGIALPLEGEFRPGHFRGVATIVLKLFNTVSPDRAYFGQKDYQQTLVVRRMVTDLMVPVEVRVCPIVREPDGLAMSSRNAYLDTQARQHALVVPRSLQKVEAMIAQGQRNSASILAEARAMFDDVPNASIDYIALVDPNTLTPVKEVSGRTLAAVAAHIGSTRLIDNRLIDPPGPADSSMLRTIFHIPAEVGGVPTFGFGWLLAVWVVFSIGLLAYLTYRQGFNADTKGWLPILLLVAAGIAWATPNLVDSQGLPIRGFGTMMLLAAVSGIALAVWRAKRMGIDPDLILSMAFVVFIAGIVGARLFYVIEYWDEFQADTLGGTLAELLNVAQGGLVFYGSIIGGAIAFFACTRYYKVPSLALCDVIAPSLAIGLALGRIGCFMNGCCYGATCDLPWAVSFPQGSPPHARQVRDGDLYLHGLKFKEPRDGPAIVAEVEPGSPAEAAGLAAGDQIWRINDFDVDRAYQAQLALLSIYGEGTELDVAVRGEAQPHHWRIEAAEQSLPVQPTQLYSAISAFLLCLLLIAYTPMRRHDGEVIALLATVYPITRFLLEMIRTDEPGVWITGLTISQNISLLLFLGSIALWFYILNQPRGTVLQGPTASTAH</sequence>
<dbReference type="NCBIfam" id="TIGR00018">
    <property type="entry name" value="panC"/>
    <property type="match status" value="1"/>
</dbReference>
<dbReference type="GO" id="GO:0015940">
    <property type="term" value="P:pantothenate biosynthetic process"/>
    <property type="evidence" value="ECO:0007669"/>
    <property type="project" value="UniProtKB-KW"/>
</dbReference>
<evidence type="ECO:0000256" key="2">
    <source>
        <dbReference type="ARBA" id="ARBA00009256"/>
    </source>
</evidence>
<dbReference type="PANTHER" id="PTHR21299">
    <property type="entry name" value="CYTIDYLATE KINASE/PANTOATE-BETA-ALANINE LIGASE"/>
    <property type="match status" value="1"/>
</dbReference>
<feature type="transmembrane region" description="Helical" evidence="12">
    <location>
        <begin position="409"/>
        <end position="430"/>
    </location>
</feature>
<evidence type="ECO:0000256" key="7">
    <source>
        <dbReference type="ARBA" id="ARBA00022741"/>
    </source>
</evidence>
<feature type="domain" description="PDZ" evidence="13">
    <location>
        <begin position="500"/>
        <end position="541"/>
    </location>
</feature>
<name>A0A9P1FFQ5_9DINO</name>
<evidence type="ECO:0000313" key="16">
    <source>
        <dbReference type="Proteomes" id="UP001152797"/>
    </source>
</evidence>
<evidence type="ECO:0000256" key="12">
    <source>
        <dbReference type="SAM" id="Phobius"/>
    </source>
</evidence>
<dbReference type="EC" id="6.3.2.1" evidence="3"/>
<comment type="similarity">
    <text evidence="2">Belongs to the pantothenate synthetase family.</text>
</comment>
<keyword evidence="6" id="KW-0566">Pantothenate biosynthesis</keyword>
<evidence type="ECO:0000256" key="10">
    <source>
        <dbReference type="ARBA" id="ARBA00032806"/>
    </source>
</evidence>
<dbReference type="Pfam" id="PF02569">
    <property type="entry name" value="Pantoate_ligase"/>
    <property type="match status" value="1"/>
</dbReference>
<evidence type="ECO:0000313" key="15">
    <source>
        <dbReference type="EMBL" id="CAL4759484.1"/>
    </source>
</evidence>
<dbReference type="GO" id="GO:0008961">
    <property type="term" value="F:phosphatidylglycerol-prolipoprotein diacylglyceryl transferase activity"/>
    <property type="evidence" value="ECO:0007669"/>
    <property type="project" value="InterPro"/>
</dbReference>
<dbReference type="InterPro" id="IPR014729">
    <property type="entry name" value="Rossmann-like_a/b/a_fold"/>
</dbReference>
<dbReference type="EMBL" id="CAMXCT010000001">
    <property type="protein sequence ID" value="CAI3972172.1"/>
    <property type="molecule type" value="Genomic_DNA"/>
</dbReference>
<keyword evidence="12" id="KW-0812">Transmembrane</keyword>
<dbReference type="EMBL" id="CAMXCT020000001">
    <property type="protein sequence ID" value="CAL1125547.1"/>
    <property type="molecule type" value="Genomic_DNA"/>
</dbReference>
<dbReference type="PANTHER" id="PTHR21299:SF1">
    <property type="entry name" value="PANTOATE--BETA-ALANINE LIGASE"/>
    <property type="match status" value="1"/>
</dbReference>
<evidence type="ECO:0000256" key="5">
    <source>
        <dbReference type="ARBA" id="ARBA00022598"/>
    </source>
</evidence>
<dbReference type="GO" id="GO:0005886">
    <property type="term" value="C:plasma membrane"/>
    <property type="evidence" value="ECO:0007669"/>
    <property type="project" value="InterPro"/>
</dbReference>
<gene>
    <name evidence="14" type="ORF">C1SCF055_LOCUS762</name>
</gene>
<protein>
    <recommendedName>
        <fullName evidence="4">Pantoate--beta-alanine ligase</fullName>
        <ecNumber evidence="3">6.3.2.1</ecNumber>
    </recommendedName>
    <alternativeName>
        <fullName evidence="10">Pantoate-activating enzyme</fullName>
    </alternativeName>
    <alternativeName>
        <fullName evidence="9">Pantothenate synthetase</fullName>
    </alternativeName>
</protein>
<feature type="transmembrane region" description="Helical" evidence="12">
    <location>
        <begin position="616"/>
        <end position="634"/>
    </location>
</feature>
<comment type="catalytic activity">
    <reaction evidence="11">
        <text>(R)-pantoate + beta-alanine + ATP = (R)-pantothenate + AMP + diphosphate + H(+)</text>
        <dbReference type="Rhea" id="RHEA:10912"/>
        <dbReference type="ChEBI" id="CHEBI:15378"/>
        <dbReference type="ChEBI" id="CHEBI:15980"/>
        <dbReference type="ChEBI" id="CHEBI:29032"/>
        <dbReference type="ChEBI" id="CHEBI:30616"/>
        <dbReference type="ChEBI" id="CHEBI:33019"/>
        <dbReference type="ChEBI" id="CHEBI:57966"/>
        <dbReference type="ChEBI" id="CHEBI:456215"/>
        <dbReference type="EC" id="6.3.2.1"/>
    </reaction>
</comment>
<comment type="caution">
    <text evidence="14">The sequence shown here is derived from an EMBL/GenBank/DDBJ whole genome shotgun (WGS) entry which is preliminary data.</text>
</comment>
<keyword evidence="5 15" id="KW-0436">Ligase</keyword>
<reference evidence="14" key="1">
    <citation type="submission" date="2022-10" db="EMBL/GenBank/DDBJ databases">
        <authorList>
            <person name="Chen Y."/>
            <person name="Dougan E. K."/>
            <person name="Chan C."/>
            <person name="Rhodes N."/>
            <person name="Thang M."/>
        </authorList>
    </citation>
    <scope>NUCLEOTIDE SEQUENCE</scope>
</reference>
<dbReference type="Gene3D" id="3.40.50.620">
    <property type="entry name" value="HUPs"/>
    <property type="match status" value="1"/>
</dbReference>
<dbReference type="PROSITE" id="PS50106">
    <property type="entry name" value="PDZ"/>
    <property type="match status" value="1"/>
</dbReference>
<keyword evidence="8" id="KW-0067">ATP-binding</keyword>
<dbReference type="InterPro" id="IPR042176">
    <property type="entry name" value="Pantoate_ligase_C"/>
</dbReference>
<keyword evidence="16" id="KW-1185">Reference proteome</keyword>
<feature type="transmembrane region" description="Helical" evidence="12">
    <location>
        <begin position="437"/>
        <end position="457"/>
    </location>
</feature>